<evidence type="ECO:0000313" key="2">
    <source>
        <dbReference type="EMBL" id="KIW18248.1"/>
    </source>
</evidence>
<dbReference type="STRING" id="91928.A0A0D2BGW5"/>
<evidence type="ECO:0000256" key="1">
    <source>
        <dbReference type="SAM" id="MobiDB-lite"/>
    </source>
</evidence>
<dbReference type="InterPro" id="IPR011009">
    <property type="entry name" value="Kinase-like_dom_sf"/>
</dbReference>
<dbReference type="Proteomes" id="UP000053328">
    <property type="component" value="Unassembled WGS sequence"/>
</dbReference>
<accession>A0A0D2BGW5</accession>
<dbReference type="GeneID" id="27329619"/>
<dbReference type="RefSeq" id="XP_016238464.1">
    <property type="nucleotide sequence ID" value="XM_016376894.1"/>
</dbReference>
<keyword evidence="3" id="KW-1185">Reference proteome</keyword>
<dbReference type="Gene3D" id="1.10.510.10">
    <property type="entry name" value="Transferase(Phosphotransferase) domain 1"/>
    <property type="match status" value="1"/>
</dbReference>
<sequence length="595" mass="67995">MTSPTLVPIIQKNSSMGWQVELMQPVNHRALQHQYHSVLWQEQLPTTPQETKTRHPLASNLQNKNMKKRLGDAMHSQWRQIQREDGNFEFNLHPPTRSATLIFVDHAIQANVSGRLQQPSLMDLLSPLTIPRTSKSRSSSNPRQRNPYSIIDAPDPQASLFPKTISVTVFFTFVEHPIFVDDIKLDNFDWTVPENYEVLIPTKILEKVQKSYDLESEQMYRRHGSSRVKGPPGLHVYGHYAILDDMEVLSPKMQSSTSAASYPSYPSQPFSLEVYWDYGFVKLQKSGHQSYADMIMMEMKRKLKVNFMGFQYIPRCDLDVFLSLDMVAQIVDEDTNLQLEGAAWEGGILKDAKGKDASERDPRALGKRAYWSPETEKKRAGVSQPIDLWALDCVFLELLLWSFGFYQDGNEAGFSTARESFPGYDSDNLNDMFWYKVAGRGRGRPSKLKPAVDQVLRELAKEHCVEMRVFQRVIGAIQELLEIDPDRRMKAERLAEWMSQVVRQTEGDLRATGIPNFYQDQYHRNRGGSEVGQELLSEWLDPEGSPSVSRTPQLLEQPPTLAPGRNPDHADTYRIRASGPHSGRLYSAGHRPQVQ</sequence>
<feature type="region of interest" description="Disordered" evidence="1">
    <location>
        <begin position="131"/>
        <end position="153"/>
    </location>
</feature>
<name>A0A0D2BGW5_9EURO</name>
<dbReference type="SUPFAM" id="SSF56112">
    <property type="entry name" value="Protein kinase-like (PK-like)"/>
    <property type="match status" value="1"/>
</dbReference>
<dbReference type="AlphaFoldDB" id="A0A0D2BGW5"/>
<dbReference type="HOGENOM" id="CLU_458579_0_0_1"/>
<reference evidence="2 3" key="1">
    <citation type="submission" date="2015-01" db="EMBL/GenBank/DDBJ databases">
        <title>The Genome Sequence of Exophiala spinifera CBS89968.</title>
        <authorList>
            <consortium name="The Broad Institute Genomics Platform"/>
            <person name="Cuomo C."/>
            <person name="de Hoog S."/>
            <person name="Gorbushina A."/>
            <person name="Stielow B."/>
            <person name="Teixiera M."/>
            <person name="Abouelleil A."/>
            <person name="Chapman S.B."/>
            <person name="Priest M."/>
            <person name="Young S.K."/>
            <person name="Wortman J."/>
            <person name="Nusbaum C."/>
            <person name="Birren B."/>
        </authorList>
    </citation>
    <scope>NUCLEOTIDE SEQUENCE [LARGE SCALE GENOMIC DNA]</scope>
    <source>
        <strain evidence="2 3">CBS 89968</strain>
    </source>
</reference>
<dbReference type="VEuPathDB" id="FungiDB:PV08_02536"/>
<feature type="compositionally biased region" description="Low complexity" evidence="1">
    <location>
        <begin position="131"/>
        <end position="149"/>
    </location>
</feature>
<feature type="region of interest" description="Disordered" evidence="1">
    <location>
        <begin position="541"/>
        <end position="595"/>
    </location>
</feature>
<evidence type="ECO:0000313" key="3">
    <source>
        <dbReference type="Proteomes" id="UP000053328"/>
    </source>
</evidence>
<dbReference type="EMBL" id="KN847493">
    <property type="protein sequence ID" value="KIW18248.1"/>
    <property type="molecule type" value="Genomic_DNA"/>
</dbReference>
<evidence type="ECO:0008006" key="4">
    <source>
        <dbReference type="Google" id="ProtNLM"/>
    </source>
</evidence>
<gene>
    <name evidence="2" type="ORF">PV08_02536</name>
</gene>
<organism evidence="2 3">
    <name type="scientific">Exophiala spinifera</name>
    <dbReference type="NCBI Taxonomy" id="91928"/>
    <lineage>
        <taxon>Eukaryota</taxon>
        <taxon>Fungi</taxon>
        <taxon>Dikarya</taxon>
        <taxon>Ascomycota</taxon>
        <taxon>Pezizomycotina</taxon>
        <taxon>Eurotiomycetes</taxon>
        <taxon>Chaetothyriomycetidae</taxon>
        <taxon>Chaetothyriales</taxon>
        <taxon>Herpotrichiellaceae</taxon>
        <taxon>Exophiala</taxon>
    </lineage>
</organism>
<protein>
    <recommendedName>
        <fullName evidence="4">Protein kinase domain-containing protein</fullName>
    </recommendedName>
</protein>
<proteinExistence type="predicted"/>
<dbReference type="OrthoDB" id="4161807at2759"/>